<organism evidence="1 2">
    <name type="scientific">Lecanicillium saksenae</name>
    <dbReference type="NCBI Taxonomy" id="468837"/>
    <lineage>
        <taxon>Eukaryota</taxon>
        <taxon>Fungi</taxon>
        <taxon>Dikarya</taxon>
        <taxon>Ascomycota</taxon>
        <taxon>Pezizomycotina</taxon>
        <taxon>Sordariomycetes</taxon>
        <taxon>Hypocreomycetidae</taxon>
        <taxon>Hypocreales</taxon>
        <taxon>Cordycipitaceae</taxon>
        <taxon>Lecanicillium</taxon>
    </lineage>
</organism>
<gene>
    <name evidence="1" type="ORF">NLG97_g7114</name>
</gene>
<reference evidence="1" key="1">
    <citation type="submission" date="2022-07" db="EMBL/GenBank/DDBJ databases">
        <title>Genome Sequence of Lecanicillium saksenae.</title>
        <authorList>
            <person name="Buettner E."/>
        </authorList>
    </citation>
    <scope>NUCLEOTIDE SEQUENCE</scope>
    <source>
        <strain evidence="1">VT-O1</strain>
    </source>
</reference>
<comment type="caution">
    <text evidence="1">The sequence shown here is derived from an EMBL/GenBank/DDBJ whole genome shotgun (WGS) entry which is preliminary data.</text>
</comment>
<sequence>MKFSYTLLTFPIAVLAVPNLMEPVHRRDNGSEKIQQLLSGVAQAVVCFDIALDKAGLTKSGAVVPTQPPGVDCAAIISLANGGSAGSSGASGSGKPTETSTGSSSAVKSGSESSVSATGSTSSGSATGSSSTGSTTGGPSSTSSMSSTGSSSAPSATSSK</sequence>
<evidence type="ECO:0000313" key="2">
    <source>
        <dbReference type="Proteomes" id="UP001148737"/>
    </source>
</evidence>
<proteinExistence type="predicted"/>
<name>A0ACC1QQR2_9HYPO</name>
<dbReference type="Proteomes" id="UP001148737">
    <property type="component" value="Unassembled WGS sequence"/>
</dbReference>
<keyword evidence="2" id="KW-1185">Reference proteome</keyword>
<accession>A0ACC1QQR2</accession>
<protein>
    <submittedName>
        <fullName evidence="1">Uncharacterized protein</fullName>
    </submittedName>
</protein>
<dbReference type="EMBL" id="JANAKD010001044">
    <property type="protein sequence ID" value="KAJ3484206.1"/>
    <property type="molecule type" value="Genomic_DNA"/>
</dbReference>
<evidence type="ECO:0000313" key="1">
    <source>
        <dbReference type="EMBL" id="KAJ3484206.1"/>
    </source>
</evidence>